<dbReference type="RefSeq" id="WP_377021381.1">
    <property type="nucleotide sequence ID" value="NZ_JBHLTS010000015.1"/>
</dbReference>
<name>A0ABV6L1D7_9SPHI</name>
<protein>
    <submittedName>
        <fullName evidence="1">Uncharacterized protein</fullName>
    </submittedName>
</protein>
<evidence type="ECO:0000313" key="1">
    <source>
        <dbReference type="EMBL" id="MFC0513517.1"/>
    </source>
</evidence>
<reference evidence="1 2" key="1">
    <citation type="submission" date="2024-09" db="EMBL/GenBank/DDBJ databases">
        <authorList>
            <person name="Sun Q."/>
            <person name="Mori K."/>
        </authorList>
    </citation>
    <scope>NUCLEOTIDE SEQUENCE [LARGE SCALE GENOMIC DNA]</scope>
    <source>
        <strain evidence="1 2">NCAIM B.02415</strain>
    </source>
</reference>
<gene>
    <name evidence="1" type="ORF">ACFFGT_04870</name>
</gene>
<keyword evidence="2" id="KW-1185">Reference proteome</keyword>
<sequence>MKTRNEIIEQIRIELAAIKDRKYTSNGAPLFTIDPTVISLDYAVSSGNIMVDVNVYGSFDIFLKLKSQIDMHSKLNDYPNLQQEISADLTLIEAKINNEP</sequence>
<comment type="caution">
    <text evidence="1">The sequence shown here is derived from an EMBL/GenBank/DDBJ whole genome shotgun (WGS) entry which is preliminary data.</text>
</comment>
<proteinExistence type="predicted"/>
<evidence type="ECO:0000313" key="2">
    <source>
        <dbReference type="Proteomes" id="UP001589828"/>
    </source>
</evidence>
<accession>A0ABV6L1D7</accession>
<dbReference type="Proteomes" id="UP001589828">
    <property type="component" value="Unassembled WGS sequence"/>
</dbReference>
<dbReference type="EMBL" id="JBHLTS010000015">
    <property type="protein sequence ID" value="MFC0513517.1"/>
    <property type="molecule type" value="Genomic_DNA"/>
</dbReference>
<organism evidence="1 2">
    <name type="scientific">Mucilaginibacter angelicae</name>
    <dbReference type="NCBI Taxonomy" id="869718"/>
    <lineage>
        <taxon>Bacteria</taxon>
        <taxon>Pseudomonadati</taxon>
        <taxon>Bacteroidota</taxon>
        <taxon>Sphingobacteriia</taxon>
        <taxon>Sphingobacteriales</taxon>
        <taxon>Sphingobacteriaceae</taxon>
        <taxon>Mucilaginibacter</taxon>
    </lineage>
</organism>